<reference evidence="5 6" key="1">
    <citation type="submission" date="2014-03" db="EMBL/GenBank/DDBJ databases">
        <title>Whole genome sequence of Novosphingobium resinovorum KF1.</title>
        <authorList>
            <person name="Gan H.M."/>
            <person name="Gan H.Y."/>
            <person name="Chew T.H."/>
            <person name="Savka M.A."/>
        </authorList>
    </citation>
    <scope>NUCLEOTIDE SEQUENCE [LARGE SCALE GENOMIC DNA]</scope>
    <source>
        <strain evidence="5 6">KF1</strain>
    </source>
</reference>
<feature type="compositionally biased region" description="Polar residues" evidence="3">
    <location>
        <begin position="92"/>
        <end position="103"/>
    </location>
</feature>
<evidence type="ECO:0000256" key="3">
    <source>
        <dbReference type="SAM" id="MobiDB-lite"/>
    </source>
</evidence>
<evidence type="ECO:0000313" key="6">
    <source>
        <dbReference type="Proteomes" id="UP000024329"/>
    </source>
</evidence>
<comment type="subcellular location">
    <subcellularLocation>
        <location evidence="1">Bacterial flagellum basal body</location>
    </subcellularLocation>
</comment>
<feature type="region of interest" description="Disordered" evidence="3">
    <location>
        <begin position="81"/>
        <end position="103"/>
    </location>
</feature>
<dbReference type="RefSeq" id="WP_036527421.1">
    <property type="nucleotide sequence ID" value="NZ_BSFC01000019.1"/>
</dbReference>
<keyword evidence="5" id="KW-0282">Flagellum</keyword>
<name>A0A031JTP5_9SPHN</name>
<evidence type="ECO:0000256" key="2">
    <source>
        <dbReference type="ARBA" id="ARBA00009677"/>
    </source>
</evidence>
<dbReference type="EMBL" id="JFYZ01000018">
    <property type="protein sequence ID" value="EZP80178.1"/>
    <property type="molecule type" value="Genomic_DNA"/>
</dbReference>
<dbReference type="InterPro" id="IPR019776">
    <property type="entry name" value="Flagellar_basal_body_rod_CS"/>
</dbReference>
<dbReference type="PROSITE" id="PS00588">
    <property type="entry name" value="FLAGELLA_BB_ROD"/>
    <property type="match status" value="1"/>
</dbReference>
<evidence type="ECO:0000313" key="5">
    <source>
        <dbReference type="EMBL" id="EZP80178.1"/>
    </source>
</evidence>
<evidence type="ECO:0000259" key="4">
    <source>
        <dbReference type="Pfam" id="PF00460"/>
    </source>
</evidence>
<organism evidence="5 6">
    <name type="scientific">Novosphingobium resinovorum</name>
    <dbReference type="NCBI Taxonomy" id="158500"/>
    <lineage>
        <taxon>Bacteria</taxon>
        <taxon>Pseudomonadati</taxon>
        <taxon>Pseudomonadota</taxon>
        <taxon>Alphaproteobacteria</taxon>
        <taxon>Sphingomonadales</taxon>
        <taxon>Sphingomonadaceae</taxon>
        <taxon>Novosphingobium</taxon>
    </lineage>
</organism>
<keyword evidence="5" id="KW-0966">Cell projection</keyword>
<accession>A0A031JTP5</accession>
<dbReference type="eggNOG" id="COG1815">
    <property type="taxonomic scope" value="Bacteria"/>
</dbReference>
<dbReference type="AlphaFoldDB" id="A0A031JTP5"/>
<proteinExistence type="inferred from homology"/>
<dbReference type="GO" id="GO:0009425">
    <property type="term" value="C:bacterial-type flagellum basal body"/>
    <property type="evidence" value="ECO:0007669"/>
    <property type="project" value="UniProtKB-SubCell"/>
</dbReference>
<dbReference type="STRING" id="158500.BES08_12145"/>
<dbReference type="Proteomes" id="UP000024329">
    <property type="component" value="Unassembled WGS sequence"/>
</dbReference>
<dbReference type="PATRIC" id="fig|158500.4.peg.3666"/>
<keyword evidence="5" id="KW-0969">Cilium</keyword>
<protein>
    <submittedName>
        <fullName evidence="5">Flagellar basal-body rod protein FlgB</fullName>
    </submittedName>
</protein>
<comment type="caution">
    <text evidence="5">The sequence shown here is derived from an EMBL/GenBank/DDBJ whole genome shotgun (WGS) entry which is preliminary data.</text>
</comment>
<dbReference type="InterPro" id="IPR001444">
    <property type="entry name" value="Flag_bb_rod_N"/>
</dbReference>
<dbReference type="Pfam" id="PF00460">
    <property type="entry name" value="Flg_bb_rod"/>
    <property type="match status" value="1"/>
</dbReference>
<evidence type="ECO:0000256" key="1">
    <source>
        <dbReference type="ARBA" id="ARBA00004117"/>
    </source>
</evidence>
<feature type="domain" description="Flagellar basal body rod protein N-terminal" evidence="4">
    <location>
        <begin position="13"/>
        <end position="38"/>
    </location>
</feature>
<comment type="similarity">
    <text evidence="2">Belongs to the flagella basal body rod proteins family.</text>
</comment>
<gene>
    <name evidence="5" type="ORF">BV97_03592</name>
</gene>
<sequence length="141" mass="14934">MSTLPPLFDGMGRAMKSMAERQRVIAENVANSETPGYKARTVEAPDFSALVDGQLGSSGTPHVARPHVELSSSMTALGARAPQAGGRIVLDGNTSETKPDGNNVTLEDQLLSLGQVQQDYAAMTNLYRKQMALMKTAVGKG</sequence>